<sequence length="59" mass="6230">MVKLNRLSAGWLAVVCIALPVLSFAQTTCRLPPAWTVNGVAPMEGTRGHVTVLALLQAS</sequence>
<evidence type="ECO:0000313" key="5">
    <source>
        <dbReference type="Proteomes" id="UP000828390"/>
    </source>
</evidence>
<gene>
    <name evidence="3" type="ORF">DPMN_082143</name>
    <name evidence="4" type="ORF">DPMN_082202</name>
</gene>
<feature type="chain" id="PRO_5040045420" description="Selenoprotein P N-terminal domain-containing protein" evidence="1">
    <location>
        <begin position="26"/>
        <end position="59"/>
    </location>
</feature>
<dbReference type="Pfam" id="PF04592">
    <property type="entry name" value="SelP_N"/>
    <property type="match status" value="1"/>
</dbReference>
<reference evidence="3" key="2">
    <citation type="submission" date="2020-11" db="EMBL/GenBank/DDBJ databases">
        <authorList>
            <person name="McCartney M.A."/>
            <person name="Auch B."/>
            <person name="Kono T."/>
            <person name="Mallez S."/>
            <person name="Becker A."/>
            <person name="Gohl D.M."/>
            <person name="Silverstein K.A.T."/>
            <person name="Koren S."/>
            <person name="Bechman K.B."/>
            <person name="Herman A."/>
            <person name="Abrahante J.E."/>
            <person name="Garbe J."/>
        </authorList>
    </citation>
    <scope>NUCLEOTIDE SEQUENCE</scope>
    <source>
        <strain evidence="3">Duluth1</strain>
        <tissue evidence="3">Whole animal</tissue>
    </source>
</reference>
<dbReference type="AlphaFoldDB" id="A0A9D4BH04"/>
<keyword evidence="5" id="KW-1185">Reference proteome</keyword>
<accession>A0A9D4BH04</accession>
<evidence type="ECO:0000256" key="1">
    <source>
        <dbReference type="SAM" id="SignalP"/>
    </source>
</evidence>
<proteinExistence type="predicted"/>
<dbReference type="Proteomes" id="UP000828390">
    <property type="component" value="Unassembled WGS sequence"/>
</dbReference>
<dbReference type="EMBL" id="JAIWYP010000016">
    <property type="protein sequence ID" value="KAH3694702.1"/>
    <property type="molecule type" value="Genomic_DNA"/>
</dbReference>
<feature type="signal peptide" evidence="1">
    <location>
        <begin position="1"/>
        <end position="25"/>
    </location>
</feature>
<dbReference type="InterPro" id="IPR007671">
    <property type="entry name" value="Selenoprotein-P_N"/>
</dbReference>
<protein>
    <recommendedName>
        <fullName evidence="2">Selenoprotein P N-terminal domain-containing protein</fullName>
    </recommendedName>
</protein>
<evidence type="ECO:0000313" key="4">
    <source>
        <dbReference type="EMBL" id="KAH3694761.1"/>
    </source>
</evidence>
<evidence type="ECO:0000313" key="3">
    <source>
        <dbReference type="EMBL" id="KAH3694702.1"/>
    </source>
</evidence>
<evidence type="ECO:0000259" key="2">
    <source>
        <dbReference type="Pfam" id="PF04592"/>
    </source>
</evidence>
<name>A0A9D4BH04_DREPO</name>
<comment type="caution">
    <text evidence="3">The sequence shown here is derived from an EMBL/GenBank/DDBJ whole genome shotgun (WGS) entry which is preliminary data.</text>
</comment>
<organism evidence="3 5">
    <name type="scientific">Dreissena polymorpha</name>
    <name type="common">Zebra mussel</name>
    <name type="synonym">Mytilus polymorpha</name>
    <dbReference type="NCBI Taxonomy" id="45954"/>
    <lineage>
        <taxon>Eukaryota</taxon>
        <taxon>Metazoa</taxon>
        <taxon>Spiralia</taxon>
        <taxon>Lophotrochozoa</taxon>
        <taxon>Mollusca</taxon>
        <taxon>Bivalvia</taxon>
        <taxon>Autobranchia</taxon>
        <taxon>Heteroconchia</taxon>
        <taxon>Euheterodonta</taxon>
        <taxon>Imparidentia</taxon>
        <taxon>Neoheterodontei</taxon>
        <taxon>Myida</taxon>
        <taxon>Dreissenoidea</taxon>
        <taxon>Dreissenidae</taxon>
        <taxon>Dreissena</taxon>
    </lineage>
</organism>
<reference evidence="3" key="1">
    <citation type="journal article" date="2019" name="bioRxiv">
        <title>The Genome of the Zebra Mussel, Dreissena polymorpha: A Resource for Invasive Species Research.</title>
        <authorList>
            <person name="McCartney M.A."/>
            <person name="Auch B."/>
            <person name="Kono T."/>
            <person name="Mallez S."/>
            <person name="Zhang Y."/>
            <person name="Obille A."/>
            <person name="Becker A."/>
            <person name="Abrahante J.E."/>
            <person name="Garbe J."/>
            <person name="Badalamenti J.P."/>
            <person name="Herman A."/>
            <person name="Mangelson H."/>
            <person name="Liachko I."/>
            <person name="Sullivan S."/>
            <person name="Sone E.D."/>
            <person name="Koren S."/>
            <person name="Silverstein K.A.T."/>
            <person name="Beckman K.B."/>
            <person name="Gohl D.M."/>
        </authorList>
    </citation>
    <scope>NUCLEOTIDE SEQUENCE</scope>
    <source>
        <strain evidence="3">Duluth1</strain>
        <tissue evidence="3">Whole animal</tissue>
    </source>
</reference>
<dbReference type="EMBL" id="JAIWYP010000016">
    <property type="protein sequence ID" value="KAH3694761.1"/>
    <property type="molecule type" value="Genomic_DNA"/>
</dbReference>
<feature type="domain" description="Selenoprotein P N-terminal" evidence="2">
    <location>
        <begin position="27"/>
        <end position="59"/>
    </location>
</feature>
<keyword evidence="1" id="KW-0732">Signal</keyword>